<name>A0A432MN27_9BACT</name>
<dbReference type="InterPro" id="IPR013424">
    <property type="entry name" value="Ice-binding_C"/>
</dbReference>
<evidence type="ECO:0000259" key="1">
    <source>
        <dbReference type="Pfam" id="PF07589"/>
    </source>
</evidence>
<reference evidence="2 3" key="2">
    <citation type="submission" date="2019-01" db="EMBL/GenBank/DDBJ databases">
        <title>Tautonia sociabilis, a novel thermotolerant planctomycete of Isosphaeraceae family, isolated from a 4000 m deep subterranean habitat.</title>
        <authorList>
            <person name="Kovaleva O.L."/>
            <person name="Elcheninov A.G."/>
            <person name="Van Heerden E."/>
            <person name="Toshchakov S.V."/>
            <person name="Novikov A."/>
            <person name="Bonch-Osmolovskaya E.A."/>
            <person name="Kublanov I.V."/>
        </authorList>
    </citation>
    <scope>NUCLEOTIDE SEQUENCE [LARGE SCALE GENOMIC DNA]</scope>
    <source>
        <strain evidence="2 3">GM2012</strain>
    </source>
</reference>
<keyword evidence="3" id="KW-1185">Reference proteome</keyword>
<protein>
    <submittedName>
        <fullName evidence="2">PEP-CTERM sorting domain-containing protein</fullName>
    </submittedName>
</protein>
<comment type="caution">
    <text evidence="2">The sequence shown here is derived from an EMBL/GenBank/DDBJ whole genome shotgun (WGS) entry which is preliminary data.</text>
</comment>
<gene>
    <name evidence="2" type="ORF">TsocGM_05555</name>
</gene>
<feature type="domain" description="Ice-binding protein C-terminal" evidence="1">
    <location>
        <begin position="213"/>
        <end position="237"/>
    </location>
</feature>
<sequence>MHRMRHYVAVIGLIAGATALSGSPARANLIRNDPKLAFPDVLAAAINGRIEYDYDEASQRGVLTVTNTPWEIAGSETSSFPIDNPDGANKSQFLRVVLDSSGNVIDDPLNFYELKGKIEANGQTFEGILLTGTPTNFGWLDLGGTSMPQLGLDTFDAEIAITGGELAKFYGDSAYMEFTPLIESTFEGSFANDFTGLKPVSNIRSYNSPEPFPIPEPTTLVVLLGGGAALLYRRHRRRPAA</sequence>
<accession>A0A432MN27</accession>
<evidence type="ECO:0000313" key="3">
    <source>
        <dbReference type="Proteomes" id="UP000280296"/>
    </source>
</evidence>
<dbReference type="RefSeq" id="WP_126724310.1">
    <property type="nucleotide sequence ID" value="NZ_RYZH01000007.1"/>
</dbReference>
<dbReference type="EMBL" id="RYZH01000007">
    <property type="protein sequence ID" value="RUL88822.1"/>
    <property type="molecule type" value="Genomic_DNA"/>
</dbReference>
<dbReference type="NCBIfam" id="TIGR02595">
    <property type="entry name" value="PEP_CTERM"/>
    <property type="match status" value="1"/>
</dbReference>
<organism evidence="2 3">
    <name type="scientific">Tautonia sociabilis</name>
    <dbReference type="NCBI Taxonomy" id="2080755"/>
    <lineage>
        <taxon>Bacteria</taxon>
        <taxon>Pseudomonadati</taxon>
        <taxon>Planctomycetota</taxon>
        <taxon>Planctomycetia</taxon>
        <taxon>Isosphaerales</taxon>
        <taxon>Isosphaeraceae</taxon>
        <taxon>Tautonia</taxon>
    </lineage>
</organism>
<reference evidence="2 3" key="1">
    <citation type="submission" date="2018-12" db="EMBL/GenBank/DDBJ databases">
        <authorList>
            <person name="Toschakov S.V."/>
        </authorList>
    </citation>
    <scope>NUCLEOTIDE SEQUENCE [LARGE SCALE GENOMIC DNA]</scope>
    <source>
        <strain evidence="2 3">GM2012</strain>
    </source>
</reference>
<evidence type="ECO:0000313" key="2">
    <source>
        <dbReference type="EMBL" id="RUL88822.1"/>
    </source>
</evidence>
<dbReference type="Pfam" id="PF07589">
    <property type="entry name" value="PEP-CTERM"/>
    <property type="match status" value="1"/>
</dbReference>
<dbReference type="Proteomes" id="UP000280296">
    <property type="component" value="Unassembled WGS sequence"/>
</dbReference>
<proteinExistence type="predicted"/>
<dbReference type="OrthoDB" id="272647at2"/>
<dbReference type="AlphaFoldDB" id="A0A432MN27"/>